<keyword evidence="3" id="KW-1185">Reference proteome</keyword>
<sequence length="82" mass="9170">MILPLGVPTETHRPVAGPPPSMVAKKPWLLGIERSSHHLTRFSVRRPFLALVARDQPSIQLEQARQEPSATVNVTINRQKTL</sequence>
<protein>
    <submittedName>
        <fullName evidence="2">Uncharacterized protein</fullName>
    </submittedName>
</protein>
<accession>A0A067KNX7</accession>
<evidence type="ECO:0000313" key="3">
    <source>
        <dbReference type="Proteomes" id="UP000027138"/>
    </source>
</evidence>
<feature type="region of interest" description="Disordered" evidence="1">
    <location>
        <begin position="1"/>
        <end position="20"/>
    </location>
</feature>
<gene>
    <name evidence="2" type="ORF">JCGZ_08847</name>
</gene>
<name>A0A067KNX7_JATCU</name>
<proteinExistence type="predicted"/>
<organism evidence="2 3">
    <name type="scientific">Jatropha curcas</name>
    <name type="common">Barbados nut</name>
    <dbReference type="NCBI Taxonomy" id="180498"/>
    <lineage>
        <taxon>Eukaryota</taxon>
        <taxon>Viridiplantae</taxon>
        <taxon>Streptophyta</taxon>
        <taxon>Embryophyta</taxon>
        <taxon>Tracheophyta</taxon>
        <taxon>Spermatophyta</taxon>
        <taxon>Magnoliopsida</taxon>
        <taxon>eudicotyledons</taxon>
        <taxon>Gunneridae</taxon>
        <taxon>Pentapetalae</taxon>
        <taxon>rosids</taxon>
        <taxon>fabids</taxon>
        <taxon>Malpighiales</taxon>
        <taxon>Euphorbiaceae</taxon>
        <taxon>Crotonoideae</taxon>
        <taxon>Jatropheae</taxon>
        <taxon>Jatropha</taxon>
    </lineage>
</organism>
<evidence type="ECO:0000313" key="2">
    <source>
        <dbReference type="EMBL" id="KDP36688.1"/>
    </source>
</evidence>
<dbReference type="EMBL" id="KK914422">
    <property type="protein sequence ID" value="KDP36688.1"/>
    <property type="molecule type" value="Genomic_DNA"/>
</dbReference>
<feature type="region of interest" description="Disordered" evidence="1">
    <location>
        <begin position="61"/>
        <end position="82"/>
    </location>
</feature>
<evidence type="ECO:0000256" key="1">
    <source>
        <dbReference type="SAM" id="MobiDB-lite"/>
    </source>
</evidence>
<dbReference type="Proteomes" id="UP000027138">
    <property type="component" value="Unassembled WGS sequence"/>
</dbReference>
<reference evidence="2 3" key="1">
    <citation type="journal article" date="2014" name="PLoS ONE">
        <title>Global Analysis of Gene Expression Profiles in Physic Nut (Jatropha curcas L.) Seedlings Exposed to Salt Stress.</title>
        <authorList>
            <person name="Zhang L."/>
            <person name="Zhang C."/>
            <person name="Wu P."/>
            <person name="Chen Y."/>
            <person name="Li M."/>
            <person name="Jiang H."/>
            <person name="Wu G."/>
        </authorList>
    </citation>
    <scope>NUCLEOTIDE SEQUENCE [LARGE SCALE GENOMIC DNA]</scope>
    <source>
        <strain evidence="3">cv. GZQX0401</strain>
        <tissue evidence="2">Young leaves</tissue>
    </source>
</reference>
<dbReference type="AlphaFoldDB" id="A0A067KNX7"/>